<keyword evidence="6" id="KW-0106">Calcium</keyword>
<dbReference type="Proteomes" id="UP001501747">
    <property type="component" value="Unassembled WGS sequence"/>
</dbReference>
<evidence type="ECO:0000256" key="6">
    <source>
        <dbReference type="ARBA" id="ARBA00022837"/>
    </source>
</evidence>
<evidence type="ECO:0000313" key="8">
    <source>
        <dbReference type="EMBL" id="GAA4012419.1"/>
    </source>
</evidence>
<dbReference type="SUPFAM" id="SSF53474">
    <property type="entry name" value="alpha/beta-Hydrolases"/>
    <property type="match status" value="1"/>
</dbReference>
<dbReference type="PANTHER" id="PTHR33938:SF8">
    <property type="entry name" value="CARBOXYLIC ESTER HYDROLASE"/>
    <property type="match status" value="1"/>
</dbReference>
<evidence type="ECO:0000256" key="5">
    <source>
        <dbReference type="ARBA" id="ARBA00022801"/>
    </source>
</evidence>
<evidence type="ECO:0000256" key="2">
    <source>
        <dbReference type="ARBA" id="ARBA00022487"/>
    </source>
</evidence>
<keyword evidence="7" id="KW-1015">Disulfide bond</keyword>
<proteinExistence type="inferred from homology"/>
<dbReference type="Pfam" id="PF07519">
    <property type="entry name" value="Tannase"/>
    <property type="match status" value="2"/>
</dbReference>
<comment type="similarity">
    <text evidence="1">Belongs to the tannase family.</text>
</comment>
<dbReference type="InterPro" id="IPR011118">
    <property type="entry name" value="Tannase/feruloyl_esterase"/>
</dbReference>
<reference evidence="9" key="1">
    <citation type="journal article" date="2019" name="Int. J. Syst. Evol. Microbiol.">
        <title>The Global Catalogue of Microorganisms (GCM) 10K type strain sequencing project: providing services to taxonomists for standard genome sequencing and annotation.</title>
        <authorList>
            <consortium name="The Broad Institute Genomics Platform"/>
            <consortium name="The Broad Institute Genome Sequencing Center for Infectious Disease"/>
            <person name="Wu L."/>
            <person name="Ma J."/>
        </authorList>
    </citation>
    <scope>NUCLEOTIDE SEQUENCE [LARGE SCALE GENOMIC DNA]</scope>
    <source>
        <strain evidence="9">JCM 17342</strain>
    </source>
</reference>
<evidence type="ECO:0000256" key="7">
    <source>
        <dbReference type="ARBA" id="ARBA00023157"/>
    </source>
</evidence>
<gene>
    <name evidence="8" type="ORF">GCM10022247_38770</name>
</gene>
<organism evidence="8 9">
    <name type="scientific">Allokutzneria multivorans</name>
    <dbReference type="NCBI Taxonomy" id="1142134"/>
    <lineage>
        <taxon>Bacteria</taxon>
        <taxon>Bacillati</taxon>
        <taxon>Actinomycetota</taxon>
        <taxon>Actinomycetes</taxon>
        <taxon>Pseudonocardiales</taxon>
        <taxon>Pseudonocardiaceae</taxon>
        <taxon>Allokutzneria</taxon>
    </lineage>
</organism>
<accession>A0ABP7SJ85</accession>
<keyword evidence="2" id="KW-0719">Serine esterase</keyword>
<dbReference type="GO" id="GO:0016787">
    <property type="term" value="F:hydrolase activity"/>
    <property type="evidence" value="ECO:0007669"/>
    <property type="project" value="UniProtKB-KW"/>
</dbReference>
<dbReference type="InterPro" id="IPR029058">
    <property type="entry name" value="AB_hydrolase_fold"/>
</dbReference>
<protein>
    <submittedName>
        <fullName evidence="8">Tannase/feruloyl esterase family alpha/beta hydrolase</fullName>
    </submittedName>
</protein>
<evidence type="ECO:0000256" key="1">
    <source>
        <dbReference type="ARBA" id="ARBA00006249"/>
    </source>
</evidence>
<evidence type="ECO:0000256" key="4">
    <source>
        <dbReference type="ARBA" id="ARBA00022729"/>
    </source>
</evidence>
<keyword evidence="5 8" id="KW-0378">Hydrolase</keyword>
<dbReference type="EMBL" id="BAABAL010000014">
    <property type="protein sequence ID" value="GAA4012419.1"/>
    <property type="molecule type" value="Genomic_DNA"/>
</dbReference>
<comment type="caution">
    <text evidence="8">The sequence shown here is derived from an EMBL/GenBank/DDBJ whole genome shotgun (WGS) entry which is preliminary data.</text>
</comment>
<evidence type="ECO:0000313" key="9">
    <source>
        <dbReference type="Proteomes" id="UP001501747"/>
    </source>
</evidence>
<name>A0ABP7SJ85_9PSEU</name>
<keyword evidence="9" id="KW-1185">Reference proteome</keyword>
<keyword evidence="4" id="KW-0732">Signal</keyword>
<dbReference type="PANTHER" id="PTHR33938">
    <property type="entry name" value="FERULOYL ESTERASE B-RELATED"/>
    <property type="match status" value="1"/>
</dbReference>
<sequence length="433" mass="45791">MELSHADAGDRVRVEVWLPSSGWTGRFLGTGGGGFATGFSAEGLAPAVKNGFAAAATDGGIGINPASPQRWALDASGRVNWGLLTNFATRSVHDMTLVGKAVTRSFYGRAASYSYWNGCSTGGRQGLAEAQLHPRDYDGIVAGVPAMDMPRFSLAQFWPQVVMNQERTRPSACEFDAFTRAAVDECDLLDGVEDRIIGDPATCRFDPARLIGAPLPCGGTVSAAAAEVVRRIWEGPRGYSGRLGQGLVKGGSFAALAGPAPLPIADNWIRYFVGRDPGMDTSKIDYTGFERLVLTSTGVYDHLLATDRADLSAFRAGGGKLLSWHGLADAEIAPGTTIDYWDRVRRATGGTDDFFRLFLAPGSGHCGSGVGVSPVDPVRAMIDWVEHGRAPATLPAATTDAKTTRDLCPHPRKPVYDGHGDPNSAASFTCAPA</sequence>
<evidence type="ECO:0000256" key="3">
    <source>
        <dbReference type="ARBA" id="ARBA00022723"/>
    </source>
</evidence>
<keyword evidence="3" id="KW-0479">Metal-binding</keyword>